<dbReference type="Proteomes" id="UP001054945">
    <property type="component" value="Unassembled WGS sequence"/>
</dbReference>
<gene>
    <name evidence="1" type="ORF">CEXT_101981</name>
</gene>
<keyword evidence="2" id="KW-1185">Reference proteome</keyword>
<accession>A0AAV4V223</accession>
<name>A0AAV4V223_CAEEX</name>
<comment type="caution">
    <text evidence="1">The sequence shown here is derived from an EMBL/GenBank/DDBJ whole genome shotgun (WGS) entry which is preliminary data.</text>
</comment>
<dbReference type="AlphaFoldDB" id="A0AAV4V223"/>
<reference evidence="1 2" key="1">
    <citation type="submission" date="2021-06" db="EMBL/GenBank/DDBJ databases">
        <title>Caerostris extrusa draft genome.</title>
        <authorList>
            <person name="Kono N."/>
            <person name="Arakawa K."/>
        </authorList>
    </citation>
    <scope>NUCLEOTIDE SEQUENCE [LARGE SCALE GENOMIC DNA]</scope>
</reference>
<protein>
    <submittedName>
        <fullName evidence="1">Uncharacterized protein</fullName>
    </submittedName>
</protein>
<organism evidence="1 2">
    <name type="scientific">Caerostris extrusa</name>
    <name type="common">Bark spider</name>
    <name type="synonym">Caerostris bankana</name>
    <dbReference type="NCBI Taxonomy" id="172846"/>
    <lineage>
        <taxon>Eukaryota</taxon>
        <taxon>Metazoa</taxon>
        <taxon>Ecdysozoa</taxon>
        <taxon>Arthropoda</taxon>
        <taxon>Chelicerata</taxon>
        <taxon>Arachnida</taxon>
        <taxon>Araneae</taxon>
        <taxon>Araneomorphae</taxon>
        <taxon>Entelegynae</taxon>
        <taxon>Araneoidea</taxon>
        <taxon>Araneidae</taxon>
        <taxon>Caerostris</taxon>
    </lineage>
</organism>
<proteinExistence type="predicted"/>
<evidence type="ECO:0000313" key="2">
    <source>
        <dbReference type="Proteomes" id="UP001054945"/>
    </source>
</evidence>
<evidence type="ECO:0000313" key="1">
    <source>
        <dbReference type="EMBL" id="GIY64281.1"/>
    </source>
</evidence>
<sequence length="111" mass="12399">MTARLTVKVVALPRAHLGTWFKSLRHQIEHHRMSKKEEITTTTEMESGCFVTSQRMVVMNKCPGKRGGCGRLSWRVDLLGVSPWLFRNCEGVLCAEPAGTHAPTVECAYSP</sequence>
<dbReference type="EMBL" id="BPLR01013858">
    <property type="protein sequence ID" value="GIY64281.1"/>
    <property type="molecule type" value="Genomic_DNA"/>
</dbReference>